<feature type="region of interest" description="Disordered" evidence="1">
    <location>
        <begin position="90"/>
        <end position="130"/>
    </location>
</feature>
<dbReference type="Proteomes" id="UP000767238">
    <property type="component" value="Unassembled WGS sequence"/>
</dbReference>
<proteinExistence type="predicted"/>
<organism evidence="2 3">
    <name type="scientific">Aureobasidium melanogenum</name>
    <name type="common">Aureobasidium pullulans var. melanogenum</name>
    <dbReference type="NCBI Taxonomy" id="46634"/>
    <lineage>
        <taxon>Eukaryota</taxon>
        <taxon>Fungi</taxon>
        <taxon>Dikarya</taxon>
        <taxon>Ascomycota</taxon>
        <taxon>Pezizomycotina</taxon>
        <taxon>Dothideomycetes</taxon>
        <taxon>Dothideomycetidae</taxon>
        <taxon>Dothideales</taxon>
        <taxon>Saccotheciaceae</taxon>
        <taxon>Aureobasidium</taxon>
    </lineage>
</organism>
<dbReference type="EMBL" id="JAHFYH010000121">
    <property type="protein sequence ID" value="KAH0212176.1"/>
    <property type="molecule type" value="Genomic_DNA"/>
</dbReference>
<sequence>MSLPTLPPYKAVCESAEEAQRLADNAAHFVTSLQVGAHNNWLSMALMNERMSVAVVHLQGYLGQRALLERTAGLSTSNAALHARVAELEQQLGAARPAQPATASGDEGGGRGGPHRDDGAGGADASGVGA</sequence>
<name>A0A9P8G7T0_AURME</name>
<evidence type="ECO:0000256" key="1">
    <source>
        <dbReference type="SAM" id="MobiDB-lite"/>
    </source>
</evidence>
<feature type="compositionally biased region" description="Gly residues" evidence="1">
    <location>
        <begin position="120"/>
        <end position="130"/>
    </location>
</feature>
<feature type="non-terminal residue" evidence="2">
    <location>
        <position position="130"/>
    </location>
</feature>
<dbReference type="OrthoDB" id="3934447at2759"/>
<gene>
    <name evidence="2" type="ORF">KCV03_g9433</name>
</gene>
<accession>A0A9P8G7T0</accession>
<reference evidence="2" key="2">
    <citation type="submission" date="2021-08" db="EMBL/GenBank/DDBJ databases">
        <authorList>
            <person name="Gostincar C."/>
            <person name="Sun X."/>
            <person name="Song Z."/>
            <person name="Gunde-Cimerman N."/>
        </authorList>
    </citation>
    <scope>NUCLEOTIDE SEQUENCE</scope>
    <source>
        <strain evidence="2">EXF-8016</strain>
    </source>
</reference>
<reference evidence="2" key="1">
    <citation type="journal article" date="2021" name="J Fungi (Basel)">
        <title>Virulence traits and population genomics of the black yeast Aureobasidium melanogenum.</title>
        <authorList>
            <person name="Cernosa A."/>
            <person name="Sun X."/>
            <person name="Gostincar C."/>
            <person name="Fang C."/>
            <person name="Gunde-Cimerman N."/>
            <person name="Song Z."/>
        </authorList>
    </citation>
    <scope>NUCLEOTIDE SEQUENCE</scope>
    <source>
        <strain evidence="2">EXF-8016</strain>
    </source>
</reference>
<protein>
    <submittedName>
        <fullName evidence="2">Uncharacterized protein</fullName>
    </submittedName>
</protein>
<dbReference type="AlphaFoldDB" id="A0A9P8G7T0"/>
<evidence type="ECO:0000313" key="3">
    <source>
        <dbReference type="Proteomes" id="UP000767238"/>
    </source>
</evidence>
<evidence type="ECO:0000313" key="2">
    <source>
        <dbReference type="EMBL" id="KAH0212176.1"/>
    </source>
</evidence>
<comment type="caution">
    <text evidence="2">The sequence shown here is derived from an EMBL/GenBank/DDBJ whole genome shotgun (WGS) entry which is preliminary data.</text>
</comment>